<reference evidence="2" key="1">
    <citation type="submission" date="2022-08" db="EMBL/GenBank/DDBJ databases">
        <title>Novel Bdellovibrio Species Isolated from Svalbard: Designation Bdellovibrio svalbardensis.</title>
        <authorList>
            <person name="Mitchell R.J."/>
            <person name="Choi S.Y."/>
        </authorList>
    </citation>
    <scope>NUCLEOTIDE SEQUENCE</scope>
    <source>
        <strain evidence="2">PAP01</strain>
    </source>
</reference>
<evidence type="ECO:0008006" key="4">
    <source>
        <dbReference type="Google" id="ProtNLM"/>
    </source>
</evidence>
<comment type="caution">
    <text evidence="2">The sequence shown here is derived from an EMBL/GenBank/DDBJ whole genome shotgun (WGS) entry which is preliminary data.</text>
</comment>
<gene>
    <name evidence="2" type="ORF">NWE73_15160</name>
</gene>
<feature type="chain" id="PRO_5045447967" description="Lipoprotein" evidence="1">
    <location>
        <begin position="20"/>
        <end position="149"/>
    </location>
</feature>
<keyword evidence="1" id="KW-0732">Signal</keyword>
<accession>A0ABT6DM88</accession>
<keyword evidence="3" id="KW-1185">Reference proteome</keyword>
<dbReference type="Proteomes" id="UP001152321">
    <property type="component" value="Unassembled WGS sequence"/>
</dbReference>
<protein>
    <recommendedName>
        <fullName evidence="4">Lipoprotein</fullName>
    </recommendedName>
</protein>
<name>A0ABT6DM88_9BACT</name>
<dbReference type="PROSITE" id="PS51257">
    <property type="entry name" value="PROKAR_LIPOPROTEIN"/>
    <property type="match status" value="1"/>
</dbReference>
<dbReference type="EMBL" id="JANRMI010000004">
    <property type="protein sequence ID" value="MDG0817719.1"/>
    <property type="molecule type" value="Genomic_DNA"/>
</dbReference>
<dbReference type="RefSeq" id="WP_277579191.1">
    <property type="nucleotide sequence ID" value="NZ_JANRMI010000004.1"/>
</dbReference>
<sequence>MIKGIIFSLLIGLGSNALASGCDPNTFQRGEIVSQFVIHDFGQVDASVAQKLIENMASTHKVALHYWSKTPDIGSFPVRVKIITTAYHGLDTDCGWTKYPSNLLITHLEITSDEQTFFYPDIYKDISPEFQGFDQFIDFRPYDPPPTQE</sequence>
<evidence type="ECO:0000313" key="3">
    <source>
        <dbReference type="Proteomes" id="UP001152321"/>
    </source>
</evidence>
<feature type="signal peptide" evidence="1">
    <location>
        <begin position="1"/>
        <end position="19"/>
    </location>
</feature>
<evidence type="ECO:0000256" key="1">
    <source>
        <dbReference type="SAM" id="SignalP"/>
    </source>
</evidence>
<evidence type="ECO:0000313" key="2">
    <source>
        <dbReference type="EMBL" id="MDG0817719.1"/>
    </source>
</evidence>
<proteinExistence type="predicted"/>
<organism evidence="2 3">
    <name type="scientific">Bdellovibrio svalbardensis</name>
    <dbReference type="NCBI Taxonomy" id="2972972"/>
    <lineage>
        <taxon>Bacteria</taxon>
        <taxon>Pseudomonadati</taxon>
        <taxon>Bdellovibrionota</taxon>
        <taxon>Bdellovibrionia</taxon>
        <taxon>Bdellovibrionales</taxon>
        <taxon>Pseudobdellovibrionaceae</taxon>
        <taxon>Bdellovibrio</taxon>
    </lineage>
</organism>